<dbReference type="HOGENOM" id="CLU_076546_1_0_2"/>
<organism evidence="2 3">
    <name type="scientific">Methanobacterium lacus (strain AL-21)</name>
    <dbReference type="NCBI Taxonomy" id="877455"/>
    <lineage>
        <taxon>Archaea</taxon>
        <taxon>Methanobacteriati</taxon>
        <taxon>Methanobacteriota</taxon>
        <taxon>Methanomada group</taxon>
        <taxon>Methanobacteria</taxon>
        <taxon>Methanobacteriales</taxon>
        <taxon>Methanobacteriaceae</taxon>
        <taxon>Methanobacterium</taxon>
    </lineage>
</organism>
<feature type="transmembrane region" description="Helical" evidence="1">
    <location>
        <begin position="139"/>
        <end position="158"/>
    </location>
</feature>
<feature type="transmembrane region" description="Helical" evidence="1">
    <location>
        <begin position="7"/>
        <end position="27"/>
    </location>
</feature>
<dbReference type="STRING" id="877455.Metbo_0829"/>
<dbReference type="Proteomes" id="UP000007490">
    <property type="component" value="Chromosome"/>
</dbReference>
<feature type="transmembrane region" description="Helical" evidence="1">
    <location>
        <begin position="47"/>
        <end position="64"/>
    </location>
</feature>
<dbReference type="eggNOG" id="arCOG06802">
    <property type="taxonomic scope" value="Archaea"/>
</dbReference>
<protein>
    <submittedName>
        <fullName evidence="2">Uncharacterized protein</fullName>
    </submittedName>
</protein>
<keyword evidence="1" id="KW-0472">Membrane</keyword>
<evidence type="ECO:0000313" key="2">
    <source>
        <dbReference type="EMBL" id="ADZ09080.1"/>
    </source>
</evidence>
<feature type="transmembrane region" description="Helical" evidence="1">
    <location>
        <begin position="210"/>
        <end position="235"/>
    </location>
</feature>
<evidence type="ECO:0000313" key="3">
    <source>
        <dbReference type="Proteomes" id="UP000007490"/>
    </source>
</evidence>
<sequence length="267" mass="29467" precursor="true">MDKKIVYINSIAVALLAVAATLSGLFMKNLYKHDTNSIVSQMMGQDIVTLLVAVPLLLISIYLIHGNSMRGRLIWMGTLFYFTYTYASMSFLASYNQLFLVYVAIFSISMYTLLGELVTTKFTGLKSKFNPGKLTKITASFLIFIALMLSLMWLKLIIDSIITGTAPAALEGYTTLVIQALDLGVLVPFAIISAVLLLKNNEWGYILTSIFLIKATLIGTAILSMIVFMVLNGVYVDPGQIIIFTTMTILGILVAFGFYRKINGELT</sequence>
<proteinExistence type="predicted"/>
<keyword evidence="1" id="KW-1133">Transmembrane helix</keyword>
<name>F0TBC9_METLA</name>
<feature type="transmembrane region" description="Helical" evidence="1">
    <location>
        <begin position="178"/>
        <end position="198"/>
    </location>
</feature>
<keyword evidence="1" id="KW-0812">Transmembrane</keyword>
<dbReference type="GeneID" id="10277278"/>
<keyword evidence="3" id="KW-1185">Reference proteome</keyword>
<dbReference type="OrthoDB" id="270404at2157"/>
<feature type="transmembrane region" description="Helical" evidence="1">
    <location>
        <begin position="73"/>
        <end position="93"/>
    </location>
</feature>
<reference evidence="2 3" key="2">
    <citation type="journal article" date="2014" name="Int. J. Syst. Evol. Microbiol.">
        <title>Methanobacterium paludis sp. nov. and a novel strain of Methanobacterium lacus isolated from northern peatlands.</title>
        <authorList>
            <person name="Cadillo-Quiroz H."/>
            <person name="Brauer S.L."/>
            <person name="Goodson N."/>
            <person name="Yavitt J.B."/>
            <person name="Zinder S.H."/>
        </authorList>
    </citation>
    <scope>NUCLEOTIDE SEQUENCE [LARGE SCALE GENOMIC DNA]</scope>
    <source>
        <strain evidence="2 3">AL-21</strain>
    </source>
</reference>
<dbReference type="RefSeq" id="WP_013644431.1">
    <property type="nucleotide sequence ID" value="NC_015216.1"/>
</dbReference>
<reference evidence="3" key="1">
    <citation type="submission" date="2011-02" db="EMBL/GenBank/DDBJ databases">
        <title>Complete sequence of Methanobacterium sp. AL-21.</title>
        <authorList>
            <consortium name="US DOE Joint Genome Institute"/>
            <person name="Lucas S."/>
            <person name="Copeland A."/>
            <person name="Lapidus A."/>
            <person name="Cheng J.-F."/>
            <person name="Goodwin L."/>
            <person name="Pitluck S."/>
            <person name="Chertkov O."/>
            <person name="Detter J.C."/>
            <person name="Han C."/>
            <person name="Tapia R."/>
            <person name="Land M."/>
            <person name="Hauser L."/>
            <person name="Kyrpides N."/>
            <person name="Ivanova N."/>
            <person name="Mikhailova N."/>
            <person name="Pagani I."/>
            <person name="Cadillo-Quiroz H."/>
            <person name="Imachi H."/>
            <person name="Zinder S."/>
            <person name="Liu W."/>
            <person name="Woyke T."/>
        </authorList>
    </citation>
    <scope>NUCLEOTIDE SEQUENCE [LARGE SCALE GENOMIC DNA]</scope>
    <source>
        <strain evidence="3">AL-21</strain>
    </source>
</reference>
<gene>
    <name evidence="2" type="ordered locus">Metbo_0829</name>
</gene>
<dbReference type="KEGG" id="mel:Metbo_0829"/>
<dbReference type="AlphaFoldDB" id="F0TBC9"/>
<feature type="transmembrane region" description="Helical" evidence="1">
    <location>
        <begin position="99"/>
        <end position="118"/>
    </location>
</feature>
<evidence type="ECO:0000256" key="1">
    <source>
        <dbReference type="SAM" id="Phobius"/>
    </source>
</evidence>
<feature type="transmembrane region" description="Helical" evidence="1">
    <location>
        <begin position="241"/>
        <end position="259"/>
    </location>
</feature>
<accession>F0TBC9</accession>
<dbReference type="EMBL" id="CP002551">
    <property type="protein sequence ID" value="ADZ09080.1"/>
    <property type="molecule type" value="Genomic_DNA"/>
</dbReference>